<feature type="domain" description="C2H2-type" evidence="10">
    <location>
        <begin position="715"/>
        <end position="740"/>
    </location>
</feature>
<keyword evidence="4 8" id="KW-0863">Zinc-finger</keyword>
<evidence type="ECO:0000256" key="1">
    <source>
        <dbReference type="ARBA" id="ARBA00004123"/>
    </source>
</evidence>
<dbReference type="InterPro" id="IPR036236">
    <property type="entry name" value="Znf_C2H2_sf"/>
</dbReference>
<dbReference type="Pfam" id="PF00096">
    <property type="entry name" value="zf-C2H2"/>
    <property type="match status" value="1"/>
</dbReference>
<keyword evidence="12" id="KW-1185">Reference proteome</keyword>
<feature type="region of interest" description="Disordered" evidence="9">
    <location>
        <begin position="617"/>
        <end position="636"/>
    </location>
</feature>
<comment type="caution">
    <text evidence="11">The sequence shown here is derived from an EMBL/GenBank/DDBJ whole genome shotgun (WGS) entry which is preliminary data.</text>
</comment>
<keyword evidence="5" id="KW-0862">Zinc</keyword>
<evidence type="ECO:0000256" key="8">
    <source>
        <dbReference type="PROSITE-ProRule" id="PRU00042"/>
    </source>
</evidence>
<feature type="compositionally biased region" description="Basic and acidic residues" evidence="9">
    <location>
        <begin position="619"/>
        <end position="628"/>
    </location>
</feature>
<evidence type="ECO:0000256" key="6">
    <source>
        <dbReference type="ARBA" id="ARBA00023125"/>
    </source>
</evidence>
<feature type="compositionally biased region" description="Basic and acidic residues" evidence="9">
    <location>
        <begin position="538"/>
        <end position="553"/>
    </location>
</feature>
<keyword evidence="6" id="KW-0238">DNA-binding</keyword>
<feature type="domain" description="C2H2-type" evidence="10">
    <location>
        <begin position="689"/>
        <end position="716"/>
    </location>
</feature>
<feature type="compositionally biased region" description="Polar residues" evidence="9">
    <location>
        <begin position="19"/>
        <end position="28"/>
    </location>
</feature>
<keyword evidence="3" id="KW-0677">Repeat</keyword>
<feature type="compositionally biased region" description="Basic and acidic residues" evidence="9">
    <location>
        <begin position="862"/>
        <end position="871"/>
    </location>
</feature>
<feature type="region of interest" description="Disordered" evidence="9">
    <location>
        <begin position="508"/>
        <end position="560"/>
    </location>
</feature>
<comment type="subcellular location">
    <subcellularLocation>
        <location evidence="1">Nucleus</location>
    </subcellularLocation>
</comment>
<dbReference type="GO" id="GO:0000978">
    <property type="term" value="F:RNA polymerase II cis-regulatory region sequence-specific DNA binding"/>
    <property type="evidence" value="ECO:0007669"/>
    <property type="project" value="TreeGrafter"/>
</dbReference>
<feature type="compositionally biased region" description="Polar residues" evidence="9">
    <location>
        <begin position="193"/>
        <end position="206"/>
    </location>
</feature>
<evidence type="ECO:0000259" key="10">
    <source>
        <dbReference type="PROSITE" id="PS50157"/>
    </source>
</evidence>
<evidence type="ECO:0000256" key="3">
    <source>
        <dbReference type="ARBA" id="ARBA00022737"/>
    </source>
</evidence>
<reference evidence="11" key="1">
    <citation type="submission" date="2023-06" db="EMBL/GenBank/DDBJ databases">
        <title>Genome-scale phylogeny and comparative genomics of the fungal order Sordariales.</title>
        <authorList>
            <consortium name="Lawrence Berkeley National Laboratory"/>
            <person name="Hensen N."/>
            <person name="Bonometti L."/>
            <person name="Westerberg I."/>
            <person name="Brannstrom I.O."/>
            <person name="Guillou S."/>
            <person name="Cros-Aarteil S."/>
            <person name="Calhoun S."/>
            <person name="Haridas S."/>
            <person name="Kuo A."/>
            <person name="Mondo S."/>
            <person name="Pangilinan J."/>
            <person name="Riley R."/>
            <person name="LaButti K."/>
            <person name="Andreopoulos B."/>
            <person name="Lipzen A."/>
            <person name="Chen C."/>
            <person name="Yanf M."/>
            <person name="Daum C."/>
            <person name="Ng V."/>
            <person name="Clum A."/>
            <person name="Steindorff A."/>
            <person name="Ohm R."/>
            <person name="Martin F."/>
            <person name="Silar P."/>
            <person name="Natvig D."/>
            <person name="Lalanne C."/>
            <person name="Gautier V."/>
            <person name="Ament-velasquez S.L."/>
            <person name="Kruys A."/>
            <person name="Hutchinson M.I."/>
            <person name="Powell A.J."/>
            <person name="Barry K."/>
            <person name="Miller A.N."/>
            <person name="Grigoriev I.V."/>
            <person name="Debuchy R."/>
            <person name="Gladieux P."/>
            <person name="Thoren M.H."/>
            <person name="Johannesson H."/>
        </authorList>
    </citation>
    <scope>NUCLEOTIDE SEQUENCE</scope>
    <source>
        <strain evidence="11">SMH3391-2</strain>
    </source>
</reference>
<dbReference type="GO" id="GO:0006357">
    <property type="term" value="P:regulation of transcription by RNA polymerase II"/>
    <property type="evidence" value="ECO:0007669"/>
    <property type="project" value="TreeGrafter"/>
</dbReference>
<feature type="region of interest" description="Disordered" evidence="9">
    <location>
        <begin position="193"/>
        <end position="219"/>
    </location>
</feature>
<proteinExistence type="predicted"/>
<organism evidence="11 12">
    <name type="scientific">Bombardia bombarda</name>
    <dbReference type="NCBI Taxonomy" id="252184"/>
    <lineage>
        <taxon>Eukaryota</taxon>
        <taxon>Fungi</taxon>
        <taxon>Dikarya</taxon>
        <taxon>Ascomycota</taxon>
        <taxon>Pezizomycotina</taxon>
        <taxon>Sordariomycetes</taxon>
        <taxon>Sordariomycetidae</taxon>
        <taxon>Sordariales</taxon>
        <taxon>Lasiosphaeriaceae</taxon>
        <taxon>Bombardia</taxon>
    </lineage>
</organism>
<sequence>MAPNMEYAPQEHPHFNLPSHHSMQSLHSRASPDLLNSDAAERPLDVDMDMQAFSKYPFMPTPSTGHDEPFGDLQSFTHSQSRQMMMMQDSGLSMQHTMMNKFFYDNSTWDPVKGRQPTVGFPLGNEISNLSVYRDPAGASECDTIGPSVVQSDSGYGSYARQSIRNPSVYDDVDYGVDHQNLVTSFVDFQLQQGASPESIPSQESDTPGKPWNQYGVSTSSESRPLICTFCDAKVRTRSQLNKHQQRHTKPFRCKEPDCPRTDGFSTKNDLTRHMQCVHNSNGVRYRCNIDQCKNKNKDWPRADNFRQHLKRMHQKEVGLDELDSFIYRSGSSFIMPSTPEELTGLGLPEAAPTQPATTTHLDHVSQETWVGLDHSQAEHMEPMSAFLGETIQGQMGDITQLTDLPQSMDELDFGALTVAEGIQYPDQGLLEGVTMGQELDHMPSSVDNRQMFVQHPRFVCQEGQSMVDHPYIDPNSLTHVTMVPFYSGTQTENEDYLSDMLEPEVEISSVSSYEDSPGGSYEDEHDSSNQPDVADLDEPKEMDEPTGMHEPTEMDEPTELDDAVEPGLQDRFDLQDTVVMQYDVAMKDTPNAGEIHMEGLCDPRPIVSSLSAGIDSFEEPKSDDRPSPADLKSLDCIPEAPTLDEDEAEASAVVQSLKEKGLLHKIMLRFGYQPSLEAEEEASDGDPLRCDQCKKKFSRRCELKKHRRRHDKPYACTFTHCDKRFGSKNDWKRHENSQHFQLEYWRCDEKREEGLVCGKICHRRETFRTHLKNDHEIKDNDPLVEKKQADCRIGRNCESRFWCGFCKETITLRPEAKGPLAWAERFDHIDDHYHGRNSLPKMTILDWTSVDSSPLEVAAKPTEDKSEDSHSRKRRRDSDDEVSVVSRKRFKAHARREAFWSCCACNNYWSPKTTDACLEASCSHPRCENCPMEMHKVTEETRDDHRLGV</sequence>
<dbReference type="InterPro" id="IPR013087">
    <property type="entry name" value="Znf_C2H2_type"/>
</dbReference>
<dbReference type="InterPro" id="IPR050589">
    <property type="entry name" value="Ikaros_C2H2-ZF"/>
</dbReference>
<dbReference type="PROSITE" id="PS00028">
    <property type="entry name" value="ZINC_FINGER_C2H2_1"/>
    <property type="match status" value="3"/>
</dbReference>
<name>A0AA39XKJ8_9PEZI</name>
<dbReference type="GO" id="GO:0008270">
    <property type="term" value="F:zinc ion binding"/>
    <property type="evidence" value="ECO:0007669"/>
    <property type="project" value="UniProtKB-KW"/>
</dbReference>
<dbReference type="GO" id="GO:0005634">
    <property type="term" value="C:nucleus"/>
    <property type="evidence" value="ECO:0007669"/>
    <property type="project" value="UniProtKB-SubCell"/>
</dbReference>
<evidence type="ECO:0000256" key="4">
    <source>
        <dbReference type="ARBA" id="ARBA00022771"/>
    </source>
</evidence>
<dbReference type="SMART" id="SM00355">
    <property type="entry name" value="ZnF_C2H2"/>
    <property type="match status" value="6"/>
</dbReference>
<evidence type="ECO:0000313" key="11">
    <source>
        <dbReference type="EMBL" id="KAK0635619.1"/>
    </source>
</evidence>
<feature type="region of interest" description="Disordered" evidence="9">
    <location>
        <begin position="857"/>
        <end position="881"/>
    </location>
</feature>
<evidence type="ECO:0000256" key="2">
    <source>
        <dbReference type="ARBA" id="ARBA00022723"/>
    </source>
</evidence>
<dbReference type="AlphaFoldDB" id="A0AA39XKJ8"/>
<dbReference type="PANTHER" id="PTHR24404">
    <property type="entry name" value="ZINC FINGER PROTEIN"/>
    <property type="match status" value="1"/>
</dbReference>
<dbReference type="PROSITE" id="PS50157">
    <property type="entry name" value="ZINC_FINGER_C2H2_2"/>
    <property type="match status" value="2"/>
</dbReference>
<dbReference type="EMBL" id="JAULSR010000001">
    <property type="protein sequence ID" value="KAK0635619.1"/>
    <property type="molecule type" value="Genomic_DNA"/>
</dbReference>
<evidence type="ECO:0000313" key="12">
    <source>
        <dbReference type="Proteomes" id="UP001174934"/>
    </source>
</evidence>
<evidence type="ECO:0000256" key="9">
    <source>
        <dbReference type="SAM" id="MobiDB-lite"/>
    </source>
</evidence>
<dbReference type="Gene3D" id="3.30.160.60">
    <property type="entry name" value="Classic Zinc Finger"/>
    <property type="match status" value="2"/>
</dbReference>
<keyword evidence="7" id="KW-0539">Nucleus</keyword>
<dbReference type="Proteomes" id="UP001174934">
    <property type="component" value="Unassembled WGS sequence"/>
</dbReference>
<keyword evidence="2" id="KW-0479">Metal-binding</keyword>
<dbReference type="GO" id="GO:0003700">
    <property type="term" value="F:DNA-binding transcription factor activity"/>
    <property type="evidence" value="ECO:0007669"/>
    <property type="project" value="TreeGrafter"/>
</dbReference>
<accession>A0AA39XKJ8</accession>
<feature type="region of interest" description="Disordered" evidence="9">
    <location>
        <begin position="1"/>
        <end position="30"/>
    </location>
</feature>
<evidence type="ECO:0000256" key="5">
    <source>
        <dbReference type="ARBA" id="ARBA00022833"/>
    </source>
</evidence>
<dbReference type="SUPFAM" id="SSF57667">
    <property type="entry name" value="beta-beta-alpha zinc fingers"/>
    <property type="match status" value="2"/>
</dbReference>
<gene>
    <name evidence="11" type="ORF">B0T17DRAFT_50489</name>
</gene>
<protein>
    <recommendedName>
        <fullName evidence="10">C2H2-type domain-containing protein</fullName>
    </recommendedName>
</protein>
<evidence type="ECO:0000256" key="7">
    <source>
        <dbReference type="ARBA" id="ARBA00023242"/>
    </source>
</evidence>
<dbReference type="PANTHER" id="PTHR24404:SF114">
    <property type="entry name" value="KLUMPFUSS, ISOFORM B-RELATED"/>
    <property type="match status" value="1"/>
</dbReference>